<accession>A0A249W4Y3</accession>
<proteinExistence type="predicted"/>
<sequence>MKDKIPWGDIADIATSVGAVIGLVSVVITAIGVLFALKQLKVTQNIAQTEFENSIDQQYRQIIQNIPVDILIGKDHIAQGDVRELIFNYLDLCNEQIYLYSKSRISEERWDDWSSGIKLNLQNKAFLSVWDEVRDGASLTYLEDFLAGRF</sequence>
<name>A0A249W4Y3_VIBPH</name>
<feature type="transmembrane region" description="Helical" evidence="1">
    <location>
        <begin position="13"/>
        <end position="37"/>
    </location>
</feature>
<evidence type="ECO:0000256" key="1">
    <source>
        <dbReference type="SAM" id="Phobius"/>
    </source>
</evidence>
<dbReference type="EMBL" id="CP023248">
    <property type="protein sequence ID" value="ASZ51802.1"/>
    <property type="molecule type" value="Genomic_DNA"/>
</dbReference>
<gene>
    <name evidence="2" type="ORF">YA91_15150</name>
</gene>
<dbReference type="AlphaFoldDB" id="A0A249W4Y3"/>
<reference evidence="2" key="1">
    <citation type="submission" date="2017-09" db="EMBL/GenBank/DDBJ databases">
        <authorList>
            <person name="Ehlers B."/>
            <person name="Leendertz F.H."/>
        </authorList>
    </citation>
    <scope>NUCLEOTIDE SEQUENCE</scope>
    <source>
        <strain evidence="2">MAVP-26</strain>
    </source>
</reference>
<protein>
    <recommendedName>
        <fullName evidence="3">DUF4760 domain-containing protein</fullName>
    </recommendedName>
</protein>
<keyword evidence="1" id="KW-1133">Transmembrane helix</keyword>
<organism evidence="2">
    <name type="scientific">Vibrio parahaemolyticus</name>
    <dbReference type="NCBI Taxonomy" id="670"/>
    <lineage>
        <taxon>Bacteria</taxon>
        <taxon>Pseudomonadati</taxon>
        <taxon>Pseudomonadota</taxon>
        <taxon>Gammaproteobacteria</taxon>
        <taxon>Vibrionales</taxon>
        <taxon>Vibrionaceae</taxon>
        <taxon>Vibrio</taxon>
    </lineage>
</organism>
<dbReference type="RefSeq" id="WP_005494814.1">
    <property type="nucleotide sequence ID" value="NZ_CP023248.2"/>
</dbReference>
<keyword evidence="1" id="KW-0812">Transmembrane</keyword>
<keyword evidence="1" id="KW-0472">Membrane</keyword>
<evidence type="ECO:0000313" key="2">
    <source>
        <dbReference type="EMBL" id="ASZ51802.1"/>
    </source>
</evidence>
<evidence type="ECO:0008006" key="3">
    <source>
        <dbReference type="Google" id="ProtNLM"/>
    </source>
</evidence>